<dbReference type="AlphaFoldDB" id="A0A669CXX9"/>
<feature type="domain" description="Cadherin N-terminal" evidence="5">
    <location>
        <begin position="29"/>
        <end position="81"/>
    </location>
</feature>
<evidence type="ECO:0000256" key="4">
    <source>
        <dbReference type="SAM" id="SignalP"/>
    </source>
</evidence>
<sequence>MTGPGRSSCVWIYLVFVLLDCYSETVSGQLSYSVSEEVNPGTVVGNVAKDLSINVQDLEPRMFQIVAGSKGKYFEVNLKTGFSQMPTGGHCRLLHLSFLFEWLGAPPRFK</sequence>
<dbReference type="Pfam" id="PF08266">
    <property type="entry name" value="Cadherin_2"/>
    <property type="match status" value="1"/>
</dbReference>
<dbReference type="GO" id="GO:0016020">
    <property type="term" value="C:membrane"/>
    <property type="evidence" value="ECO:0007669"/>
    <property type="project" value="UniProtKB-SubCell"/>
</dbReference>
<dbReference type="Proteomes" id="UP000005207">
    <property type="component" value="Linkage group LG2"/>
</dbReference>
<dbReference type="SUPFAM" id="SSF49313">
    <property type="entry name" value="Cadherin-like"/>
    <property type="match status" value="1"/>
</dbReference>
<feature type="signal peptide" evidence="4">
    <location>
        <begin position="1"/>
        <end position="28"/>
    </location>
</feature>
<evidence type="ECO:0000256" key="1">
    <source>
        <dbReference type="ARBA" id="ARBA00004370"/>
    </source>
</evidence>
<evidence type="ECO:0000313" key="7">
    <source>
        <dbReference type="Proteomes" id="UP000005207"/>
    </source>
</evidence>
<dbReference type="InterPro" id="IPR013164">
    <property type="entry name" value="Cadherin_N"/>
</dbReference>
<dbReference type="InParanoid" id="A0A669CXX9"/>
<dbReference type="Ensembl" id="ENSONIT00000033666.1">
    <property type="protein sequence ID" value="ENSONIP00000051100.1"/>
    <property type="gene ID" value="ENSONIG00000034871.1"/>
</dbReference>
<dbReference type="GeneTree" id="ENSGT00940000164173"/>
<evidence type="ECO:0000313" key="6">
    <source>
        <dbReference type="Ensembl" id="ENSONIP00000051100.1"/>
    </source>
</evidence>
<evidence type="ECO:0000256" key="2">
    <source>
        <dbReference type="ARBA" id="ARBA00023136"/>
    </source>
</evidence>
<name>A0A669CXX9_ORENI</name>
<keyword evidence="2" id="KW-0472">Membrane</keyword>
<keyword evidence="3" id="KW-0325">Glycoprotein</keyword>
<protein>
    <recommendedName>
        <fullName evidence="5">Cadherin N-terminal domain-containing protein</fullName>
    </recommendedName>
</protein>
<feature type="chain" id="PRO_5025626165" description="Cadherin N-terminal domain-containing protein" evidence="4">
    <location>
        <begin position="29"/>
        <end position="110"/>
    </location>
</feature>
<evidence type="ECO:0000256" key="3">
    <source>
        <dbReference type="ARBA" id="ARBA00023180"/>
    </source>
</evidence>
<dbReference type="OMA" id="IDREECK"/>
<organism evidence="6 7">
    <name type="scientific">Oreochromis niloticus</name>
    <name type="common">Nile tilapia</name>
    <name type="synonym">Tilapia nilotica</name>
    <dbReference type="NCBI Taxonomy" id="8128"/>
    <lineage>
        <taxon>Eukaryota</taxon>
        <taxon>Metazoa</taxon>
        <taxon>Chordata</taxon>
        <taxon>Craniata</taxon>
        <taxon>Vertebrata</taxon>
        <taxon>Euteleostomi</taxon>
        <taxon>Actinopterygii</taxon>
        <taxon>Neopterygii</taxon>
        <taxon>Teleostei</taxon>
        <taxon>Neoteleostei</taxon>
        <taxon>Acanthomorphata</taxon>
        <taxon>Ovalentaria</taxon>
        <taxon>Cichlomorphae</taxon>
        <taxon>Cichliformes</taxon>
        <taxon>Cichlidae</taxon>
        <taxon>African cichlids</taxon>
        <taxon>Pseudocrenilabrinae</taxon>
        <taxon>Oreochromini</taxon>
        <taxon>Oreochromis</taxon>
    </lineage>
</organism>
<reference evidence="6" key="3">
    <citation type="submission" date="2025-09" db="UniProtKB">
        <authorList>
            <consortium name="Ensembl"/>
        </authorList>
    </citation>
    <scope>IDENTIFICATION</scope>
</reference>
<proteinExistence type="predicted"/>
<reference evidence="7" key="1">
    <citation type="submission" date="2012-01" db="EMBL/GenBank/DDBJ databases">
        <title>The Genome Sequence of Oreochromis niloticus (Nile Tilapia).</title>
        <authorList>
            <consortium name="Broad Institute Genome Assembly Team"/>
            <consortium name="Broad Institute Sequencing Platform"/>
            <person name="Di Palma F."/>
            <person name="Johnson J."/>
            <person name="Lander E.S."/>
            <person name="Lindblad-Toh K."/>
        </authorList>
    </citation>
    <scope>NUCLEOTIDE SEQUENCE [LARGE SCALE GENOMIC DNA]</scope>
</reference>
<keyword evidence="4" id="KW-0732">Signal</keyword>
<dbReference type="GO" id="GO:0005509">
    <property type="term" value="F:calcium ion binding"/>
    <property type="evidence" value="ECO:0007669"/>
    <property type="project" value="InterPro"/>
</dbReference>
<reference evidence="6" key="2">
    <citation type="submission" date="2025-08" db="UniProtKB">
        <authorList>
            <consortium name="Ensembl"/>
        </authorList>
    </citation>
    <scope>IDENTIFICATION</scope>
</reference>
<comment type="subcellular location">
    <subcellularLocation>
        <location evidence="1">Membrane</location>
    </subcellularLocation>
</comment>
<dbReference type="InterPro" id="IPR015919">
    <property type="entry name" value="Cadherin-like_sf"/>
</dbReference>
<evidence type="ECO:0000259" key="5">
    <source>
        <dbReference type="Pfam" id="PF08266"/>
    </source>
</evidence>
<accession>A0A669CXX9</accession>
<keyword evidence="7" id="KW-1185">Reference proteome</keyword>
<dbReference type="Gene3D" id="2.60.40.60">
    <property type="entry name" value="Cadherins"/>
    <property type="match status" value="1"/>
</dbReference>
<dbReference type="CDD" id="cd11304">
    <property type="entry name" value="Cadherin_repeat"/>
    <property type="match status" value="1"/>
</dbReference>